<dbReference type="GO" id="GO:0005739">
    <property type="term" value="C:mitochondrion"/>
    <property type="evidence" value="ECO:0000318"/>
    <property type="project" value="GO_Central"/>
</dbReference>
<dbReference type="Proteomes" id="UP000189703">
    <property type="component" value="Unplaced"/>
</dbReference>
<evidence type="ECO:0000256" key="1">
    <source>
        <dbReference type="ARBA" id="ARBA00022552"/>
    </source>
</evidence>
<dbReference type="InterPro" id="IPR029063">
    <property type="entry name" value="SAM-dependent_MTases_sf"/>
</dbReference>
<dbReference type="InterPro" id="IPR020596">
    <property type="entry name" value="rRNA_Ade_Mease_Trfase_CS"/>
</dbReference>
<feature type="binding site" evidence="6">
    <location>
        <position position="114"/>
    </location>
    <ligand>
        <name>S-adenosyl-L-methionine</name>
        <dbReference type="ChEBI" id="CHEBI:59789"/>
    </ligand>
</feature>
<keyword evidence="5 6" id="KW-0694">RNA-binding</keyword>
<dbReference type="Gene3D" id="3.40.50.150">
    <property type="entry name" value="Vaccinia Virus protein VP39"/>
    <property type="match status" value="1"/>
</dbReference>
<keyword evidence="3 6" id="KW-0808">Transferase</keyword>
<evidence type="ECO:0000313" key="12">
    <source>
        <dbReference type="RefSeq" id="XP_019055768.1"/>
    </source>
</evidence>
<dbReference type="STRING" id="4432.A0A1U8BD35"/>
<organism evidence="10 11">
    <name type="scientific">Nelumbo nucifera</name>
    <name type="common">Sacred lotus</name>
    <dbReference type="NCBI Taxonomy" id="4432"/>
    <lineage>
        <taxon>Eukaryota</taxon>
        <taxon>Viridiplantae</taxon>
        <taxon>Streptophyta</taxon>
        <taxon>Embryophyta</taxon>
        <taxon>Tracheophyta</taxon>
        <taxon>Spermatophyta</taxon>
        <taxon>Magnoliopsida</taxon>
        <taxon>Proteales</taxon>
        <taxon>Nelumbonaceae</taxon>
        <taxon>Nelumbo</taxon>
    </lineage>
</organism>
<reference evidence="11 12" key="1">
    <citation type="submission" date="2025-04" db="UniProtKB">
        <authorList>
            <consortium name="RefSeq"/>
        </authorList>
    </citation>
    <scope>IDENTIFICATION</scope>
</reference>
<dbReference type="CDD" id="cd02440">
    <property type="entry name" value="AdoMet_MTases"/>
    <property type="match status" value="1"/>
</dbReference>
<feature type="region of interest" description="Disordered" evidence="8">
    <location>
        <begin position="347"/>
        <end position="367"/>
    </location>
</feature>
<feature type="binding site" evidence="6">
    <location>
        <position position="188"/>
    </location>
    <ligand>
        <name>S-adenosyl-L-methionine</name>
        <dbReference type="ChEBI" id="CHEBI:59789"/>
    </ligand>
</feature>
<evidence type="ECO:0000256" key="6">
    <source>
        <dbReference type="PROSITE-ProRule" id="PRU01026"/>
    </source>
</evidence>
<feature type="binding site" evidence="6">
    <location>
        <position position="139"/>
    </location>
    <ligand>
        <name>S-adenosyl-L-methionine</name>
        <dbReference type="ChEBI" id="CHEBI:59789"/>
    </ligand>
</feature>
<dbReference type="AlphaFoldDB" id="A0A1U8BD35"/>
<dbReference type="Gene3D" id="1.10.8.480">
    <property type="match status" value="1"/>
</dbReference>
<dbReference type="OMA" id="DACVANI"/>
<dbReference type="GeneID" id="104612178"/>
<dbReference type="SUPFAM" id="SSF53335">
    <property type="entry name" value="S-adenosyl-L-methionine-dependent methyltransferases"/>
    <property type="match status" value="1"/>
</dbReference>
<dbReference type="GO" id="GO:0000179">
    <property type="term" value="F:rRNA (adenine-N6,N6-)-dimethyltransferase activity"/>
    <property type="evidence" value="ECO:0000318"/>
    <property type="project" value="GO_Central"/>
</dbReference>
<feature type="binding site" evidence="6">
    <location>
        <position position="112"/>
    </location>
    <ligand>
        <name>S-adenosyl-L-methionine</name>
        <dbReference type="ChEBI" id="CHEBI:59789"/>
    </ligand>
</feature>
<sequence length="437" mass="49777">MRLRRAFILESPCKTDLKILSSAAIPTIWVGYMNPVQPFCSIKGNVFCHTEKCLSTSLTVTGFLSRKHCLRLLGTMPSRYYVHRDDNDEDERKRKREGQEGYIYFHKSRGQHILTNPRVLDSIVRRAEIRPTDTVLEIGPGTGNLTLKLLEVAEKVFAVEIDKRMVEVLNNRVAECGLEDRLTVICKDALKMDFPPFDLIVANIPYGISSPLIAKLVFGAYPFRSATLLLQKEFARRLLANPGDSAFNRLAVNVKLVAEVEFVMDVSKKDFIPCPKVDSSVVKIWPKTKVPDVDMHEWWAFTRTCFNKKNKTLGATFKQKKKVVELLRRSQMMDSLKDHVATRYNYDDYDDKEEQEEQSDGEHCFPSPCSEKDLVSFKEMIAEVLKAGGFEAKRPSKLSIEELLHLLSLLNQAGIYFNDRTKGKDVSNEGFVASYSS</sequence>
<evidence type="ECO:0000313" key="10">
    <source>
        <dbReference type="Proteomes" id="UP000189703"/>
    </source>
</evidence>
<feature type="domain" description="Ribosomal RNA adenine methylase transferase N-terminal" evidence="9">
    <location>
        <begin position="119"/>
        <end position="288"/>
    </location>
</feature>
<dbReference type="InterPro" id="IPR011530">
    <property type="entry name" value="rRNA_adenine_dimethylase"/>
</dbReference>
<evidence type="ECO:0000259" key="9">
    <source>
        <dbReference type="SMART" id="SM00650"/>
    </source>
</evidence>
<feature type="compositionally biased region" description="Acidic residues" evidence="8">
    <location>
        <begin position="347"/>
        <end position="359"/>
    </location>
</feature>
<proteinExistence type="inferred from homology"/>
<dbReference type="EC" id="2.1.1.-" evidence="7"/>
<dbReference type="PROSITE" id="PS51689">
    <property type="entry name" value="SAM_RNA_A_N6_MT"/>
    <property type="match status" value="1"/>
</dbReference>
<keyword evidence="10" id="KW-1185">Reference proteome</keyword>
<keyword evidence="2 6" id="KW-0489">Methyltransferase</keyword>
<comment type="similarity">
    <text evidence="6 7">Belongs to the class I-like SAM-binding methyltransferase superfamily. rRNA adenine N(6)-methyltransferase family.</text>
</comment>
<name>A0A1U8BD35_NELNU</name>
<dbReference type="RefSeq" id="XP_019055768.1">
    <property type="nucleotide sequence ID" value="XM_019200223.1"/>
</dbReference>
<evidence type="ECO:0000256" key="4">
    <source>
        <dbReference type="ARBA" id="ARBA00022691"/>
    </source>
</evidence>
<dbReference type="OrthoDB" id="74991at2759"/>
<dbReference type="PROSITE" id="PS01131">
    <property type="entry name" value="RRNA_A_DIMETH"/>
    <property type="match status" value="1"/>
</dbReference>
<evidence type="ECO:0000256" key="2">
    <source>
        <dbReference type="ARBA" id="ARBA00022603"/>
    </source>
</evidence>
<dbReference type="PANTHER" id="PTHR11727">
    <property type="entry name" value="DIMETHYLADENOSINE TRANSFERASE"/>
    <property type="match status" value="1"/>
</dbReference>
<evidence type="ECO:0000313" key="11">
    <source>
        <dbReference type="RefSeq" id="XP_010277806.1"/>
    </source>
</evidence>
<evidence type="ECO:0000256" key="3">
    <source>
        <dbReference type="ARBA" id="ARBA00022679"/>
    </source>
</evidence>
<dbReference type="SMART" id="SM00650">
    <property type="entry name" value="rADc"/>
    <property type="match status" value="1"/>
</dbReference>
<dbReference type="RefSeq" id="XP_010277806.1">
    <property type="nucleotide sequence ID" value="XM_010279504.2"/>
</dbReference>
<evidence type="ECO:0000256" key="7">
    <source>
        <dbReference type="RuleBase" id="RU362106"/>
    </source>
</evidence>
<dbReference type="Pfam" id="PF00398">
    <property type="entry name" value="RrnaAD"/>
    <property type="match status" value="1"/>
</dbReference>
<dbReference type="NCBIfam" id="TIGR00755">
    <property type="entry name" value="ksgA"/>
    <property type="match status" value="1"/>
</dbReference>
<dbReference type="InterPro" id="IPR020598">
    <property type="entry name" value="rRNA_Ade_methylase_Trfase_N"/>
</dbReference>
<dbReference type="GO" id="GO:0003723">
    <property type="term" value="F:RNA binding"/>
    <property type="evidence" value="ECO:0007669"/>
    <property type="project" value="UniProtKB-UniRule"/>
</dbReference>
<feature type="binding site" evidence="6">
    <location>
        <position position="203"/>
    </location>
    <ligand>
        <name>S-adenosyl-L-methionine</name>
        <dbReference type="ChEBI" id="CHEBI:59789"/>
    </ligand>
</feature>
<gene>
    <name evidence="11 12" type="primary">LOC104612178</name>
</gene>
<dbReference type="FunFam" id="3.40.50.150:FF:000081">
    <property type="entry name" value="rRNA adenine N(6)-methyltransferase"/>
    <property type="match status" value="1"/>
</dbReference>
<feature type="binding site" evidence="6">
    <location>
        <position position="160"/>
    </location>
    <ligand>
        <name>S-adenosyl-L-methionine</name>
        <dbReference type="ChEBI" id="CHEBI:59789"/>
    </ligand>
</feature>
<protein>
    <recommendedName>
        <fullName evidence="7">rRNA adenine N(6)-methyltransferase</fullName>
        <ecNumber evidence="7">2.1.1.-</ecNumber>
    </recommendedName>
</protein>
<dbReference type="GO" id="GO:0031167">
    <property type="term" value="P:rRNA methylation"/>
    <property type="evidence" value="ECO:0000318"/>
    <property type="project" value="GO_Central"/>
</dbReference>
<dbReference type="PANTHER" id="PTHR11727:SF12">
    <property type="entry name" value="RIBOSOMAL RNA SMALL SUBUNIT METHYLTRANSFERASE, MITOCHONDRIAL"/>
    <property type="match status" value="1"/>
</dbReference>
<keyword evidence="1 7" id="KW-0698">rRNA processing</keyword>
<dbReference type="eggNOG" id="KOG0820">
    <property type="taxonomic scope" value="Eukaryota"/>
</dbReference>
<dbReference type="KEGG" id="nnu:104612178"/>
<evidence type="ECO:0000256" key="8">
    <source>
        <dbReference type="SAM" id="MobiDB-lite"/>
    </source>
</evidence>
<accession>A0A1U8BD35</accession>
<dbReference type="InterPro" id="IPR001737">
    <property type="entry name" value="KsgA/Erm"/>
</dbReference>
<keyword evidence="4 6" id="KW-0949">S-adenosyl-L-methionine</keyword>
<evidence type="ECO:0000256" key="5">
    <source>
        <dbReference type="ARBA" id="ARBA00022884"/>
    </source>
</evidence>